<evidence type="ECO:0000313" key="10">
    <source>
        <dbReference type="EMBL" id="VTR33829.1"/>
    </source>
</evidence>
<dbReference type="PROSITE" id="PS50109">
    <property type="entry name" value="HIS_KIN"/>
    <property type="match status" value="1"/>
</dbReference>
<dbReference type="InterPro" id="IPR003661">
    <property type="entry name" value="HisK_dim/P_dom"/>
</dbReference>
<keyword evidence="5 10" id="KW-0418">Kinase</keyword>
<feature type="domain" description="Response regulatory" evidence="9">
    <location>
        <begin position="589"/>
        <end position="708"/>
    </location>
</feature>
<evidence type="ECO:0000256" key="1">
    <source>
        <dbReference type="ARBA" id="ARBA00000085"/>
    </source>
</evidence>
<dbReference type="SMART" id="SM00388">
    <property type="entry name" value="HisKA"/>
    <property type="match status" value="1"/>
</dbReference>
<dbReference type="SUPFAM" id="SSF52172">
    <property type="entry name" value="CheY-like"/>
    <property type="match status" value="1"/>
</dbReference>
<evidence type="ECO:0000256" key="6">
    <source>
        <dbReference type="PROSITE-ProRule" id="PRU00169"/>
    </source>
</evidence>
<evidence type="ECO:0000256" key="4">
    <source>
        <dbReference type="ARBA" id="ARBA00022679"/>
    </source>
</evidence>
<dbReference type="KEGG" id="stha:NCTC11429_01232"/>
<comment type="catalytic activity">
    <reaction evidence="1">
        <text>ATP + protein L-histidine = ADP + protein N-phospho-L-histidine.</text>
        <dbReference type="EC" id="2.7.13.3"/>
    </reaction>
</comment>
<dbReference type="GO" id="GO:0005886">
    <property type="term" value="C:plasma membrane"/>
    <property type="evidence" value="ECO:0007669"/>
    <property type="project" value="TreeGrafter"/>
</dbReference>
<dbReference type="PRINTS" id="PR00344">
    <property type="entry name" value="BCTRLSENSOR"/>
</dbReference>
<feature type="domain" description="Histidine kinase" evidence="8">
    <location>
        <begin position="353"/>
        <end position="570"/>
    </location>
</feature>
<sequence length="709" mass="80204">MKNNKKIFIFRTILIAFLIVSLVYIGSIFTYQYIEYQKTEARLNKAYGSKNQLTSLFFRLFASYNVAGSAFRTYTVDFSAENLANYTKSLDSLRFYIDSLSILSSQKGISFSNAAPLEHNIHLSDEFARIKQSVDNMIFLAKDSLSLLTKTNRSVLPGKNRIDADSVINRILRDTALNVTKKDTIVRKKVSLFNRIFKAKNDTLVADKLEQQFNVNQIKAIHSQIQTLIEQNESFYKQDFSKIRHSFAQLQQKERQLLQSNYALFSTISTALLKIKSHEDETLRAAEIKDFSLYKENSAIFGNQVIASIVLMIVMVTLLLYYHYNTIIYERKLTAARDYALRTAKEKASILANVSHDVRTPLNSLVSIIDLIKDNTTNNRVSPALLDTITEDIHDINVTVEDILNLGKLESGMLEIKEEYFSPAQLLTNLIKMHRSQADKKGLKLISQINIDQDILIKSGAYRVRQIVSNLLSNAIKYTDKGQVEVRASMTSEGAKALHVQVIDTGKGIAAKDQEHIFEQYYMTDIKSKNSFGLGLHISKLMAEQLNGTLSVRSEQGRGSTFTLTVPVIDEQRVAKQIVKSYKLPADLRFVVIDDNPINNMFVKQSLQQFKNVQIFQDSDVAKAYLQSNAADVVITDLNMKELNGWDILNFVKDQNAAQGSKSIVIALTSDESQVSVRVPEGQVYQFDGVMVKPFQMATLKQILTSADR</sequence>
<reference evidence="10 11" key="1">
    <citation type="submission" date="2019-05" db="EMBL/GenBank/DDBJ databases">
        <authorList>
            <consortium name="Pathogen Informatics"/>
        </authorList>
    </citation>
    <scope>NUCLEOTIDE SEQUENCE [LARGE SCALE GENOMIC DNA]</scope>
    <source>
        <strain evidence="10 11">NCTC11429</strain>
    </source>
</reference>
<dbReference type="InterPro" id="IPR011006">
    <property type="entry name" value="CheY-like_superfamily"/>
</dbReference>
<keyword evidence="3 6" id="KW-0597">Phosphoprotein</keyword>
<dbReference type="SUPFAM" id="SSF55874">
    <property type="entry name" value="ATPase domain of HSP90 chaperone/DNA topoisomerase II/histidine kinase"/>
    <property type="match status" value="1"/>
</dbReference>
<evidence type="ECO:0000256" key="7">
    <source>
        <dbReference type="SAM" id="Phobius"/>
    </source>
</evidence>
<dbReference type="InterPro" id="IPR036097">
    <property type="entry name" value="HisK_dim/P_sf"/>
</dbReference>
<dbReference type="Gene3D" id="3.40.50.2300">
    <property type="match status" value="1"/>
</dbReference>
<keyword evidence="7" id="KW-0472">Membrane</keyword>
<dbReference type="InterPro" id="IPR004358">
    <property type="entry name" value="Sig_transdc_His_kin-like_C"/>
</dbReference>
<dbReference type="GO" id="GO:0009927">
    <property type="term" value="F:histidine phosphotransfer kinase activity"/>
    <property type="evidence" value="ECO:0007669"/>
    <property type="project" value="TreeGrafter"/>
</dbReference>
<dbReference type="SMART" id="SM00448">
    <property type="entry name" value="REC"/>
    <property type="match status" value="1"/>
</dbReference>
<dbReference type="EC" id="2.7.13.3" evidence="2"/>
<evidence type="ECO:0000256" key="5">
    <source>
        <dbReference type="ARBA" id="ARBA00022777"/>
    </source>
</evidence>
<feature type="modified residue" description="4-aspartylphosphate" evidence="6">
    <location>
        <position position="637"/>
    </location>
</feature>
<evidence type="ECO:0000256" key="2">
    <source>
        <dbReference type="ARBA" id="ARBA00012438"/>
    </source>
</evidence>
<protein>
    <recommendedName>
        <fullName evidence="2">histidine kinase</fullName>
        <ecNumber evidence="2">2.7.13.3</ecNumber>
    </recommendedName>
</protein>
<dbReference type="PANTHER" id="PTHR43047">
    <property type="entry name" value="TWO-COMPONENT HISTIDINE PROTEIN KINASE"/>
    <property type="match status" value="1"/>
</dbReference>
<proteinExistence type="predicted"/>
<evidence type="ECO:0000256" key="3">
    <source>
        <dbReference type="ARBA" id="ARBA00022553"/>
    </source>
</evidence>
<dbReference type="InterPro" id="IPR003594">
    <property type="entry name" value="HATPase_dom"/>
</dbReference>
<dbReference type="RefSeq" id="WP_028070809.1">
    <property type="nucleotide sequence ID" value="NZ_LR590484.1"/>
</dbReference>
<accession>A0A4U9UNS6</accession>
<dbReference type="Gene3D" id="1.10.287.130">
    <property type="match status" value="1"/>
</dbReference>
<dbReference type="PANTHER" id="PTHR43047:SF72">
    <property type="entry name" value="OSMOSENSING HISTIDINE PROTEIN KINASE SLN1"/>
    <property type="match status" value="1"/>
</dbReference>
<evidence type="ECO:0000313" key="11">
    <source>
        <dbReference type="Proteomes" id="UP000308196"/>
    </source>
</evidence>
<dbReference type="InterPro" id="IPR036890">
    <property type="entry name" value="HATPase_C_sf"/>
</dbReference>
<evidence type="ECO:0000259" key="8">
    <source>
        <dbReference type="PROSITE" id="PS50109"/>
    </source>
</evidence>
<evidence type="ECO:0000259" key="9">
    <source>
        <dbReference type="PROSITE" id="PS50110"/>
    </source>
</evidence>
<dbReference type="EMBL" id="LR590484">
    <property type="protein sequence ID" value="VTR33829.1"/>
    <property type="molecule type" value="Genomic_DNA"/>
</dbReference>
<dbReference type="SMART" id="SM00387">
    <property type="entry name" value="HATPase_c"/>
    <property type="match status" value="1"/>
</dbReference>
<dbReference type="GO" id="GO:0000155">
    <property type="term" value="F:phosphorelay sensor kinase activity"/>
    <property type="evidence" value="ECO:0007669"/>
    <property type="project" value="InterPro"/>
</dbReference>
<dbReference type="PROSITE" id="PS50110">
    <property type="entry name" value="RESPONSE_REGULATORY"/>
    <property type="match status" value="1"/>
</dbReference>
<dbReference type="CDD" id="cd00082">
    <property type="entry name" value="HisKA"/>
    <property type="match status" value="1"/>
</dbReference>
<dbReference type="InterPro" id="IPR005467">
    <property type="entry name" value="His_kinase_dom"/>
</dbReference>
<gene>
    <name evidence="10" type="primary">luxQ_4</name>
    <name evidence="10" type="ORF">NCTC11429_01232</name>
</gene>
<dbReference type="Pfam" id="PF02518">
    <property type="entry name" value="HATPase_c"/>
    <property type="match status" value="1"/>
</dbReference>
<keyword evidence="7" id="KW-0812">Transmembrane</keyword>
<dbReference type="Pfam" id="PF00072">
    <property type="entry name" value="Response_reg"/>
    <property type="match status" value="1"/>
</dbReference>
<dbReference type="InterPro" id="IPR001789">
    <property type="entry name" value="Sig_transdc_resp-reg_receiver"/>
</dbReference>
<dbReference type="SUPFAM" id="SSF47384">
    <property type="entry name" value="Homodimeric domain of signal transducing histidine kinase"/>
    <property type="match status" value="1"/>
</dbReference>
<name>A0A4U9UNS6_9SPHI</name>
<dbReference type="Pfam" id="PF00512">
    <property type="entry name" value="HisKA"/>
    <property type="match status" value="1"/>
</dbReference>
<dbReference type="Gene3D" id="3.30.565.10">
    <property type="entry name" value="Histidine kinase-like ATPase, C-terminal domain"/>
    <property type="match status" value="1"/>
</dbReference>
<feature type="transmembrane region" description="Helical" evidence="7">
    <location>
        <begin position="12"/>
        <end position="34"/>
    </location>
</feature>
<keyword evidence="4 10" id="KW-0808">Transferase</keyword>
<keyword evidence="7" id="KW-1133">Transmembrane helix</keyword>
<dbReference type="AlphaFoldDB" id="A0A4U9UNS6"/>
<dbReference type="STRING" id="1123265.GCA_000686625_04149"/>
<feature type="transmembrane region" description="Helical" evidence="7">
    <location>
        <begin position="305"/>
        <end position="324"/>
    </location>
</feature>
<dbReference type="GeneID" id="78462002"/>
<organism evidence="10 11">
    <name type="scientific">Sphingobacterium thalpophilum</name>
    <dbReference type="NCBI Taxonomy" id="259"/>
    <lineage>
        <taxon>Bacteria</taxon>
        <taxon>Pseudomonadati</taxon>
        <taxon>Bacteroidota</taxon>
        <taxon>Sphingobacteriia</taxon>
        <taxon>Sphingobacteriales</taxon>
        <taxon>Sphingobacteriaceae</taxon>
        <taxon>Sphingobacterium</taxon>
    </lineage>
</organism>
<dbReference type="Proteomes" id="UP000308196">
    <property type="component" value="Chromosome"/>
</dbReference>